<proteinExistence type="predicted"/>
<evidence type="ECO:0000313" key="2">
    <source>
        <dbReference type="Proteomes" id="UP000529310"/>
    </source>
</evidence>
<reference evidence="1 2" key="1">
    <citation type="submission" date="2020-08" db="EMBL/GenBank/DDBJ databases">
        <title>Sequencing the genomes of 1000 actinobacteria strains.</title>
        <authorList>
            <person name="Klenk H.-P."/>
        </authorList>
    </citation>
    <scope>NUCLEOTIDE SEQUENCE [LARGE SCALE GENOMIC DNA]</scope>
    <source>
        <strain evidence="1 2">DSM 27099</strain>
    </source>
</reference>
<protein>
    <submittedName>
        <fullName evidence="1">Uncharacterized protein</fullName>
    </submittedName>
</protein>
<dbReference type="AlphaFoldDB" id="A0A7W4V3J4"/>
<gene>
    <name evidence="1" type="ORF">FHX49_001755</name>
</gene>
<comment type="caution">
    <text evidence="1">The sequence shown here is derived from an EMBL/GenBank/DDBJ whole genome shotgun (WGS) entry which is preliminary data.</text>
</comment>
<name>A0A7W4V3J4_9MICO</name>
<evidence type="ECO:0000313" key="1">
    <source>
        <dbReference type="EMBL" id="MBB2976185.1"/>
    </source>
</evidence>
<accession>A0A7W4V3J4</accession>
<dbReference type="EMBL" id="JACHWQ010000004">
    <property type="protein sequence ID" value="MBB2976185.1"/>
    <property type="molecule type" value="Genomic_DNA"/>
</dbReference>
<dbReference type="RefSeq" id="WP_165138572.1">
    <property type="nucleotide sequence ID" value="NZ_CP049255.1"/>
</dbReference>
<dbReference type="Proteomes" id="UP000529310">
    <property type="component" value="Unassembled WGS sequence"/>
</dbReference>
<sequence>MFRDLSGWHALIVLDVVRHSTADSPRHATPAEFTARDVFDLTLKIG</sequence>
<keyword evidence="2" id="KW-1185">Reference proteome</keyword>
<organism evidence="1 2">
    <name type="scientific">Microbacterium endophyticum</name>
    <dbReference type="NCBI Taxonomy" id="1526412"/>
    <lineage>
        <taxon>Bacteria</taxon>
        <taxon>Bacillati</taxon>
        <taxon>Actinomycetota</taxon>
        <taxon>Actinomycetes</taxon>
        <taxon>Micrococcales</taxon>
        <taxon>Microbacteriaceae</taxon>
        <taxon>Microbacterium</taxon>
    </lineage>
</organism>